<dbReference type="EMBL" id="UXUI01008031">
    <property type="protein sequence ID" value="VDD90276.1"/>
    <property type="molecule type" value="Genomic_DNA"/>
</dbReference>
<dbReference type="SMART" id="SM00219">
    <property type="entry name" value="TyrKc"/>
    <property type="match status" value="1"/>
</dbReference>
<dbReference type="InterPro" id="IPR017441">
    <property type="entry name" value="Protein_kinase_ATP_BS"/>
</dbReference>
<evidence type="ECO:0000313" key="9">
    <source>
        <dbReference type="EMBL" id="VDD90276.1"/>
    </source>
</evidence>
<dbReference type="AlphaFoldDB" id="A0A0N4V5A6"/>
<keyword evidence="6" id="KW-0547">Nucleotide-binding</keyword>
<name>A0A0N4V5A6_ENTVE</name>
<feature type="chain" id="PRO_5043122654" description="receptor protein-tyrosine kinase" evidence="7">
    <location>
        <begin position="24"/>
        <end position="852"/>
    </location>
</feature>
<dbReference type="InterPro" id="IPR008266">
    <property type="entry name" value="Tyr_kinase_AS"/>
</dbReference>
<keyword evidence="7" id="KW-0732">Signal</keyword>
<feature type="signal peptide" evidence="7">
    <location>
        <begin position="1"/>
        <end position="23"/>
    </location>
</feature>
<keyword evidence="10" id="KW-1185">Reference proteome</keyword>
<dbReference type="InterPro" id="IPR000719">
    <property type="entry name" value="Prot_kinase_dom"/>
</dbReference>
<dbReference type="EC" id="2.7.10.1" evidence="2"/>
<dbReference type="Gene3D" id="1.10.510.10">
    <property type="entry name" value="Transferase(Phosphotransferase) domain 1"/>
    <property type="match status" value="1"/>
</dbReference>
<dbReference type="GO" id="GO:0005886">
    <property type="term" value="C:plasma membrane"/>
    <property type="evidence" value="ECO:0007669"/>
    <property type="project" value="TreeGrafter"/>
</dbReference>
<dbReference type="GO" id="GO:0043235">
    <property type="term" value="C:receptor complex"/>
    <property type="evidence" value="ECO:0007669"/>
    <property type="project" value="TreeGrafter"/>
</dbReference>
<dbReference type="WBParaSite" id="EVEC_0000539601-mRNA-1">
    <property type="protein sequence ID" value="EVEC_0000539601-mRNA-1"/>
    <property type="gene ID" value="EVEC_0000539601"/>
</dbReference>
<evidence type="ECO:0000313" key="11">
    <source>
        <dbReference type="WBParaSite" id="EVEC_0000539601-mRNA-1"/>
    </source>
</evidence>
<comment type="subcellular location">
    <subcellularLocation>
        <location evidence="1">Membrane</location>
        <topology evidence="1">Single-pass membrane protein</topology>
    </subcellularLocation>
</comment>
<organism evidence="11">
    <name type="scientific">Enterobius vermicularis</name>
    <name type="common">Human pinworm</name>
    <dbReference type="NCBI Taxonomy" id="51028"/>
    <lineage>
        <taxon>Eukaryota</taxon>
        <taxon>Metazoa</taxon>
        <taxon>Ecdysozoa</taxon>
        <taxon>Nematoda</taxon>
        <taxon>Chromadorea</taxon>
        <taxon>Rhabditida</taxon>
        <taxon>Spirurina</taxon>
        <taxon>Oxyuridomorpha</taxon>
        <taxon>Oxyuroidea</taxon>
        <taxon>Oxyuridae</taxon>
        <taxon>Enterobius</taxon>
    </lineage>
</organism>
<dbReference type="InterPro" id="IPR020635">
    <property type="entry name" value="Tyr_kinase_cat_dom"/>
</dbReference>
<dbReference type="PROSITE" id="PS00107">
    <property type="entry name" value="PROTEIN_KINASE_ATP"/>
    <property type="match status" value="1"/>
</dbReference>
<evidence type="ECO:0000256" key="4">
    <source>
        <dbReference type="ARBA" id="ARBA00022777"/>
    </source>
</evidence>
<evidence type="ECO:0000256" key="6">
    <source>
        <dbReference type="PROSITE-ProRule" id="PRU10141"/>
    </source>
</evidence>
<dbReference type="PROSITE" id="PS50011">
    <property type="entry name" value="PROTEIN_KINASE_DOM"/>
    <property type="match status" value="1"/>
</dbReference>
<feature type="domain" description="Protein kinase" evidence="8">
    <location>
        <begin position="445"/>
        <end position="852"/>
    </location>
</feature>
<dbReference type="Gene3D" id="3.30.200.20">
    <property type="entry name" value="Phosphorylase Kinase, domain 1"/>
    <property type="match status" value="1"/>
</dbReference>
<reference evidence="11" key="1">
    <citation type="submission" date="2017-02" db="UniProtKB">
        <authorList>
            <consortium name="WormBaseParasite"/>
        </authorList>
    </citation>
    <scope>IDENTIFICATION</scope>
</reference>
<dbReference type="GO" id="GO:0005524">
    <property type="term" value="F:ATP binding"/>
    <property type="evidence" value="ECO:0007669"/>
    <property type="project" value="UniProtKB-UniRule"/>
</dbReference>
<dbReference type="SUPFAM" id="SSF56112">
    <property type="entry name" value="Protein kinase-like (PK-like)"/>
    <property type="match status" value="1"/>
</dbReference>
<dbReference type="SUPFAM" id="SSF49265">
    <property type="entry name" value="Fibronectin type III"/>
    <property type="match status" value="1"/>
</dbReference>
<evidence type="ECO:0000256" key="5">
    <source>
        <dbReference type="ARBA" id="ARBA00051243"/>
    </source>
</evidence>
<protein>
    <recommendedName>
        <fullName evidence="2">receptor protein-tyrosine kinase</fullName>
        <ecNumber evidence="2">2.7.10.1</ecNumber>
    </recommendedName>
</protein>
<dbReference type="PANTHER" id="PTHR24416">
    <property type="entry name" value="TYROSINE-PROTEIN KINASE RECEPTOR"/>
    <property type="match status" value="1"/>
</dbReference>
<dbReference type="InterPro" id="IPR050122">
    <property type="entry name" value="RTK"/>
</dbReference>
<dbReference type="InterPro" id="IPR001245">
    <property type="entry name" value="Ser-Thr/Tyr_kinase_cat_dom"/>
</dbReference>
<dbReference type="GO" id="GO:0007169">
    <property type="term" value="P:cell surface receptor protein tyrosine kinase signaling pathway"/>
    <property type="evidence" value="ECO:0007669"/>
    <property type="project" value="TreeGrafter"/>
</dbReference>
<dbReference type="Pfam" id="PF07714">
    <property type="entry name" value="PK_Tyr_Ser-Thr"/>
    <property type="match status" value="2"/>
</dbReference>
<reference evidence="9 10" key="2">
    <citation type="submission" date="2018-10" db="EMBL/GenBank/DDBJ databases">
        <authorList>
            <consortium name="Pathogen Informatics"/>
        </authorList>
    </citation>
    <scope>NUCLEOTIDE SEQUENCE [LARGE SCALE GENOMIC DNA]</scope>
</reference>
<accession>A0A0N4V5A6</accession>
<dbReference type="Proteomes" id="UP000274131">
    <property type="component" value="Unassembled WGS sequence"/>
</dbReference>
<dbReference type="OrthoDB" id="98077at2759"/>
<evidence type="ECO:0000256" key="1">
    <source>
        <dbReference type="ARBA" id="ARBA00004167"/>
    </source>
</evidence>
<dbReference type="PROSITE" id="PS00109">
    <property type="entry name" value="PROTEIN_KINASE_TYR"/>
    <property type="match status" value="1"/>
</dbReference>
<sequence>MCLKTVNFLSGIIILSYVGEYCGSVSNEQLQYASCLLRCGIKYGVWTERLLLNGDVDTSIFTPSGRNDFIMCKVGCNLPNFNENFSLPFSVGQQFFLSSSNQGELFKPAHAVEIFCRDVFSSSSGTTANISVSITVDKARETLYIIEVIGAAHEDNPMKERVVSVEYSFHREITFQLSETEGIYYYRIEVTVLNLLGVSSSSVESRWYSSKELFSRMVPLLHLFVLSEHLETGFPAVVFGWKVDKLNLPFCSLMAKWVADGSSGPPGQLSFAVDRTTSFTLYGLRFMHDYTIVLFSQPKIGFDVLSEKFHFRTSHCETLTDDISLCPPPSPTGIEWRQKDESKAFIGWNYDFSKNISLRYFEVIVSSIPSKDNDSCTDLKRVKLHVPSRVRSVQVDIPEFCCSYTVRITAVDQNFAQSDVAQHNTVGCVDKKLYTLGLLSFFDDYGWTRGFQETSSGIVHQAEHENVSPLVTLPEGQSASCSPVRFFFSNRLVPLSSVSVPELSPCVLPEEIIVVSSDVFMPSLSLDDFKSHPNAKKIKFVSTNEVSFQEELGSGSFGQVVHAIVTGMNVAIKVGMLSVQVCGLAFEYCGGGNLKSFLKKSKEALYGTVSATAWSPLKGDDAEERTIDPAESYIRFVEELESYAQQTAAAMEYIREHQFVHRDIAARNILLKYEYSNIFNFPRGQHVKIADFGSVKFIQPTHLHLFYLYGSDIHLTYASSIYREDGCRSRRMLIRLCLYLNRSNATVQDHECRLPFKWLPYEFFTENKYGFEGDVWEYGCFLTEIFTLGDDPSIVVQIGNQTRPRDDLEKYLEGLSSGFPWLYVEVYMIVHFLVFLTLDQFACSLLEASSSA</sequence>
<keyword evidence="3" id="KW-0808">Transferase</keyword>
<dbReference type="InterPro" id="IPR011009">
    <property type="entry name" value="Kinase-like_dom_sf"/>
</dbReference>
<evidence type="ECO:0000256" key="2">
    <source>
        <dbReference type="ARBA" id="ARBA00011902"/>
    </source>
</evidence>
<gene>
    <name evidence="9" type="ORF">EVEC_LOCUS5027</name>
</gene>
<proteinExistence type="predicted"/>
<dbReference type="GO" id="GO:0004714">
    <property type="term" value="F:transmembrane receptor protein tyrosine kinase activity"/>
    <property type="evidence" value="ECO:0007669"/>
    <property type="project" value="UniProtKB-EC"/>
</dbReference>
<evidence type="ECO:0000256" key="3">
    <source>
        <dbReference type="ARBA" id="ARBA00022679"/>
    </source>
</evidence>
<keyword evidence="6" id="KW-0067">ATP-binding</keyword>
<dbReference type="STRING" id="51028.A0A0N4V5A6"/>
<keyword evidence="4" id="KW-0418">Kinase</keyword>
<evidence type="ECO:0000259" key="8">
    <source>
        <dbReference type="PROSITE" id="PS50011"/>
    </source>
</evidence>
<feature type="binding site" evidence="6">
    <location>
        <position position="573"/>
    </location>
    <ligand>
        <name>ATP</name>
        <dbReference type="ChEBI" id="CHEBI:30616"/>
    </ligand>
</feature>
<evidence type="ECO:0000313" key="10">
    <source>
        <dbReference type="Proteomes" id="UP000274131"/>
    </source>
</evidence>
<evidence type="ECO:0000256" key="7">
    <source>
        <dbReference type="SAM" id="SignalP"/>
    </source>
</evidence>
<dbReference type="PANTHER" id="PTHR24416:SF611">
    <property type="entry name" value="TYROSINE-PROTEIN KINASE TRANSMEMBRANE RECEPTOR ROR"/>
    <property type="match status" value="1"/>
</dbReference>
<dbReference type="InterPro" id="IPR036116">
    <property type="entry name" value="FN3_sf"/>
</dbReference>
<comment type="catalytic activity">
    <reaction evidence="5">
        <text>L-tyrosyl-[protein] + ATP = O-phospho-L-tyrosyl-[protein] + ADP + H(+)</text>
        <dbReference type="Rhea" id="RHEA:10596"/>
        <dbReference type="Rhea" id="RHEA-COMP:10136"/>
        <dbReference type="Rhea" id="RHEA-COMP:20101"/>
        <dbReference type="ChEBI" id="CHEBI:15378"/>
        <dbReference type="ChEBI" id="CHEBI:30616"/>
        <dbReference type="ChEBI" id="CHEBI:46858"/>
        <dbReference type="ChEBI" id="CHEBI:61978"/>
        <dbReference type="ChEBI" id="CHEBI:456216"/>
        <dbReference type="EC" id="2.7.10.1"/>
    </reaction>
</comment>